<dbReference type="VEuPathDB" id="FungiDB:GGTG_13365"/>
<evidence type="ECO:0000313" key="2">
    <source>
        <dbReference type="EnsemblFungi" id="EJT69097"/>
    </source>
</evidence>
<evidence type="ECO:0000313" key="3">
    <source>
        <dbReference type="Proteomes" id="UP000006039"/>
    </source>
</evidence>
<reference evidence="2" key="4">
    <citation type="journal article" date="2015" name="G3 (Bethesda)">
        <title>Genome sequences of three phytopathogenic species of the Magnaporthaceae family of fungi.</title>
        <authorList>
            <person name="Okagaki L.H."/>
            <person name="Nunes C.C."/>
            <person name="Sailsbery J."/>
            <person name="Clay B."/>
            <person name="Brown D."/>
            <person name="John T."/>
            <person name="Oh Y."/>
            <person name="Young N."/>
            <person name="Fitzgerald M."/>
            <person name="Haas B.J."/>
            <person name="Zeng Q."/>
            <person name="Young S."/>
            <person name="Adiconis X."/>
            <person name="Fan L."/>
            <person name="Levin J.Z."/>
            <person name="Mitchell T.K."/>
            <person name="Okubara P.A."/>
            <person name="Farman M.L."/>
            <person name="Kohn L.M."/>
            <person name="Birren B."/>
            <person name="Ma L.-J."/>
            <person name="Dean R.A."/>
        </authorList>
    </citation>
    <scope>NUCLEOTIDE SEQUENCE</scope>
    <source>
        <strain evidence="2">R3-111a-1</strain>
    </source>
</reference>
<dbReference type="AlphaFoldDB" id="J3PIN6"/>
<dbReference type="GeneID" id="20353823"/>
<accession>J3PIN6</accession>
<name>J3PIN6_GAET3</name>
<dbReference type="HOGENOM" id="CLU_1421480_0_0_1"/>
<proteinExistence type="predicted"/>
<dbReference type="EnsemblFungi" id="EJT69097">
    <property type="protein sequence ID" value="EJT69097"/>
    <property type="gene ID" value="GGTG_13365"/>
</dbReference>
<sequence length="191" mass="20706">MAGKGCAPKPCLLANAWLCQGQTSGSPANCLYCPAAASTLSPFPKPGHRIPLDIRFFSLWIRRARTFSKPRRLYRPDAADIIEGSEEGRSVLEGAVGTALIVLKSAPVPHGDPPACVPSSATDIECSEEERSMPGDAVKMPALAIFTAAPTPKEGPYDRVWNWLLSCTTDQDKQDLSMAIAAKQRPRRRNM</sequence>
<dbReference type="Proteomes" id="UP000006039">
    <property type="component" value="Unassembled WGS sequence"/>
</dbReference>
<reference evidence="1" key="3">
    <citation type="submission" date="2010-09" db="EMBL/GenBank/DDBJ databases">
        <title>Annotation of Gaeumannomyces graminis var. tritici R3-111a-1.</title>
        <authorList>
            <consortium name="The Broad Institute Genome Sequencing Platform"/>
            <person name="Ma L.-J."/>
            <person name="Dead R."/>
            <person name="Young S.K."/>
            <person name="Zeng Q."/>
            <person name="Gargeya S."/>
            <person name="Fitzgerald M."/>
            <person name="Haas B."/>
            <person name="Abouelleil A."/>
            <person name="Alvarado L."/>
            <person name="Arachchi H.M."/>
            <person name="Berlin A."/>
            <person name="Brown A."/>
            <person name="Chapman S.B."/>
            <person name="Chen Z."/>
            <person name="Dunbar C."/>
            <person name="Freedman E."/>
            <person name="Gearin G."/>
            <person name="Gellesch M."/>
            <person name="Goldberg J."/>
            <person name="Griggs A."/>
            <person name="Gujja S."/>
            <person name="Heiman D."/>
            <person name="Howarth C."/>
            <person name="Larson L."/>
            <person name="Lui A."/>
            <person name="MacDonald P.J.P."/>
            <person name="Mehta T."/>
            <person name="Montmayeur A."/>
            <person name="Murphy C."/>
            <person name="Neiman D."/>
            <person name="Pearson M."/>
            <person name="Priest M."/>
            <person name="Roberts A."/>
            <person name="Saif S."/>
            <person name="Shea T."/>
            <person name="Shenoy N."/>
            <person name="Sisk P."/>
            <person name="Stolte C."/>
            <person name="Sykes S."/>
            <person name="Yandava C."/>
            <person name="Wortman J."/>
            <person name="Nusbaum C."/>
            <person name="Birren B."/>
        </authorList>
    </citation>
    <scope>NUCLEOTIDE SEQUENCE</scope>
    <source>
        <strain evidence="1">R3-111a-1</strain>
    </source>
</reference>
<reference evidence="2" key="5">
    <citation type="submission" date="2018-04" db="UniProtKB">
        <authorList>
            <consortium name="EnsemblFungi"/>
        </authorList>
    </citation>
    <scope>IDENTIFICATION</scope>
    <source>
        <strain evidence="2">R3-111a-1</strain>
    </source>
</reference>
<protein>
    <submittedName>
        <fullName evidence="1 2">Uncharacterized protein</fullName>
    </submittedName>
</protein>
<organism evidence="1">
    <name type="scientific">Gaeumannomyces tritici (strain R3-111a-1)</name>
    <name type="common">Wheat and barley take-all root rot fungus</name>
    <name type="synonym">Gaeumannomyces graminis var. tritici</name>
    <dbReference type="NCBI Taxonomy" id="644352"/>
    <lineage>
        <taxon>Eukaryota</taxon>
        <taxon>Fungi</taxon>
        <taxon>Dikarya</taxon>
        <taxon>Ascomycota</taxon>
        <taxon>Pezizomycotina</taxon>
        <taxon>Sordariomycetes</taxon>
        <taxon>Sordariomycetidae</taxon>
        <taxon>Magnaporthales</taxon>
        <taxon>Magnaporthaceae</taxon>
        <taxon>Gaeumannomyces</taxon>
    </lineage>
</organism>
<dbReference type="RefSeq" id="XP_009229535.1">
    <property type="nucleotide sequence ID" value="XM_009231271.1"/>
</dbReference>
<reference evidence="3" key="1">
    <citation type="submission" date="2010-07" db="EMBL/GenBank/DDBJ databases">
        <title>The genome sequence of Gaeumannomyces graminis var. tritici strain R3-111a-1.</title>
        <authorList>
            <consortium name="The Broad Institute Genome Sequencing Platform"/>
            <person name="Ma L.-J."/>
            <person name="Dead R."/>
            <person name="Young S."/>
            <person name="Zeng Q."/>
            <person name="Koehrsen M."/>
            <person name="Alvarado L."/>
            <person name="Berlin A."/>
            <person name="Chapman S.B."/>
            <person name="Chen Z."/>
            <person name="Freedman E."/>
            <person name="Gellesch M."/>
            <person name="Goldberg J."/>
            <person name="Griggs A."/>
            <person name="Gujja S."/>
            <person name="Heilman E.R."/>
            <person name="Heiman D."/>
            <person name="Hepburn T."/>
            <person name="Howarth C."/>
            <person name="Jen D."/>
            <person name="Larson L."/>
            <person name="Mehta T."/>
            <person name="Neiman D."/>
            <person name="Pearson M."/>
            <person name="Roberts A."/>
            <person name="Saif S."/>
            <person name="Shea T."/>
            <person name="Shenoy N."/>
            <person name="Sisk P."/>
            <person name="Stolte C."/>
            <person name="Sykes S."/>
            <person name="Walk T."/>
            <person name="White J."/>
            <person name="Yandava C."/>
            <person name="Haas B."/>
            <person name="Nusbaum C."/>
            <person name="Birren B."/>
        </authorList>
    </citation>
    <scope>NUCLEOTIDE SEQUENCE [LARGE SCALE GENOMIC DNA]</scope>
    <source>
        <strain evidence="3">R3-111a-1</strain>
    </source>
</reference>
<keyword evidence="3" id="KW-1185">Reference proteome</keyword>
<reference evidence="1" key="2">
    <citation type="submission" date="2010-07" db="EMBL/GenBank/DDBJ databases">
        <authorList>
            <consortium name="The Broad Institute Genome Sequencing Platform"/>
            <consortium name="Broad Institute Genome Sequencing Center for Infectious Disease"/>
            <person name="Ma L.-J."/>
            <person name="Dead R."/>
            <person name="Young S."/>
            <person name="Zeng Q."/>
            <person name="Koehrsen M."/>
            <person name="Alvarado L."/>
            <person name="Berlin A."/>
            <person name="Chapman S.B."/>
            <person name="Chen Z."/>
            <person name="Freedman E."/>
            <person name="Gellesch M."/>
            <person name="Goldberg J."/>
            <person name="Griggs A."/>
            <person name="Gujja S."/>
            <person name="Heilman E.R."/>
            <person name="Heiman D."/>
            <person name="Hepburn T."/>
            <person name="Howarth C."/>
            <person name="Jen D."/>
            <person name="Larson L."/>
            <person name="Mehta T."/>
            <person name="Neiman D."/>
            <person name="Pearson M."/>
            <person name="Roberts A."/>
            <person name="Saif S."/>
            <person name="Shea T."/>
            <person name="Shenoy N."/>
            <person name="Sisk P."/>
            <person name="Stolte C."/>
            <person name="Sykes S."/>
            <person name="Walk T."/>
            <person name="White J."/>
            <person name="Yandava C."/>
            <person name="Haas B."/>
            <person name="Nusbaum C."/>
            <person name="Birren B."/>
        </authorList>
    </citation>
    <scope>NUCLEOTIDE SEQUENCE</scope>
    <source>
        <strain evidence="1">R3-111a-1</strain>
    </source>
</reference>
<gene>
    <name evidence="2" type="primary">20353823</name>
    <name evidence="1" type="ORF">GGTG_13365</name>
</gene>
<evidence type="ECO:0000313" key="1">
    <source>
        <dbReference type="EMBL" id="EJT69097.1"/>
    </source>
</evidence>
<dbReference type="EMBL" id="GL385406">
    <property type="protein sequence ID" value="EJT69097.1"/>
    <property type="molecule type" value="Genomic_DNA"/>
</dbReference>